<dbReference type="WBParaSite" id="nRc.2.0.1.t26433-RA">
    <property type="protein sequence ID" value="nRc.2.0.1.t26433-RA"/>
    <property type="gene ID" value="nRc.2.0.1.g26433"/>
</dbReference>
<proteinExistence type="predicted"/>
<sequence length="125" mass="13585">MVINSTLNISIQKLTSFPKSSRLTFGTRVIPPTNKTSPISDGLTSASCIAFLHGSTVRRIKSPTNDSNLARVSLWFMCFGPLASIVMYGRNKITCKDDESSHFAFSAASLTRCIAMASFVRSTPC</sequence>
<evidence type="ECO:0000313" key="1">
    <source>
        <dbReference type="Proteomes" id="UP000887565"/>
    </source>
</evidence>
<name>A0A915JK03_ROMCU</name>
<protein>
    <submittedName>
        <fullName evidence="2">Uncharacterized protein</fullName>
    </submittedName>
</protein>
<organism evidence="1 2">
    <name type="scientific">Romanomermis culicivorax</name>
    <name type="common">Nematode worm</name>
    <dbReference type="NCBI Taxonomy" id="13658"/>
    <lineage>
        <taxon>Eukaryota</taxon>
        <taxon>Metazoa</taxon>
        <taxon>Ecdysozoa</taxon>
        <taxon>Nematoda</taxon>
        <taxon>Enoplea</taxon>
        <taxon>Dorylaimia</taxon>
        <taxon>Mermithida</taxon>
        <taxon>Mermithoidea</taxon>
        <taxon>Mermithidae</taxon>
        <taxon>Romanomermis</taxon>
    </lineage>
</organism>
<evidence type="ECO:0000313" key="2">
    <source>
        <dbReference type="WBParaSite" id="nRc.2.0.1.t26433-RA"/>
    </source>
</evidence>
<dbReference type="AlphaFoldDB" id="A0A915JK03"/>
<accession>A0A915JK03</accession>
<dbReference type="Proteomes" id="UP000887565">
    <property type="component" value="Unplaced"/>
</dbReference>
<keyword evidence="1" id="KW-1185">Reference proteome</keyword>
<reference evidence="2" key="1">
    <citation type="submission" date="2022-11" db="UniProtKB">
        <authorList>
            <consortium name="WormBaseParasite"/>
        </authorList>
    </citation>
    <scope>IDENTIFICATION</scope>
</reference>